<dbReference type="CDD" id="cd01014">
    <property type="entry name" value="nicotinamidase_related"/>
    <property type="match status" value="1"/>
</dbReference>
<dbReference type="SUPFAM" id="SSF52499">
    <property type="entry name" value="Isochorismatase-like hydrolases"/>
    <property type="match status" value="1"/>
</dbReference>
<dbReference type="Pfam" id="PF00857">
    <property type="entry name" value="Isochorismatase"/>
    <property type="match status" value="1"/>
</dbReference>
<dbReference type="InterPro" id="IPR036380">
    <property type="entry name" value="Isochorismatase-like_sf"/>
</dbReference>
<evidence type="ECO:0000313" key="3">
    <source>
        <dbReference type="EMBL" id="GLZ75208.1"/>
    </source>
</evidence>
<accession>A0A9W6SFS1</accession>
<dbReference type="PANTHER" id="PTHR43540">
    <property type="entry name" value="PEROXYUREIDOACRYLATE/UREIDOACRYLATE AMIDOHYDROLASE-RELATED"/>
    <property type="match status" value="1"/>
</dbReference>
<dbReference type="PANTHER" id="PTHR43540:SF6">
    <property type="entry name" value="ISOCHORISMATASE-LIKE DOMAIN-CONTAINING PROTEIN"/>
    <property type="match status" value="1"/>
</dbReference>
<dbReference type="AlphaFoldDB" id="A0A9W6SFS1"/>
<dbReference type="Proteomes" id="UP001165079">
    <property type="component" value="Unassembled WGS sequence"/>
</dbReference>
<comment type="caution">
    <text evidence="3">The sequence shown here is derived from an EMBL/GenBank/DDBJ whole genome shotgun (WGS) entry which is preliminary data.</text>
</comment>
<evidence type="ECO:0000313" key="4">
    <source>
        <dbReference type="Proteomes" id="UP001165079"/>
    </source>
</evidence>
<dbReference type="InterPro" id="IPR000868">
    <property type="entry name" value="Isochorismatase-like_dom"/>
</dbReference>
<sequence length="203" mass="21548">MIIERMTEALIVIDVQNEYTAEGNLPIAYPDFGVAVGNIAAMMDAAAERGVKVVVVQHDAPATAPVFVPGTRNWELHPEIGGRSRDHLLHKAFPSSFAGTDLLDYLRANDVDTVTLVGFMTQNCVLHTAFDAVVHGLAARVVSDATGAPGLANEQGKASAREIHETLMTVFHSNVAAVGTTAEWLAGEGFAKSNLIVSTKAAR</sequence>
<dbReference type="InterPro" id="IPR050272">
    <property type="entry name" value="Isochorismatase-like_hydrls"/>
</dbReference>
<name>A0A9W6SFS1_9ACTN</name>
<protein>
    <submittedName>
        <fullName evidence="3">Isochorismatase</fullName>
    </submittedName>
</protein>
<dbReference type="EMBL" id="BSTX01000001">
    <property type="protein sequence ID" value="GLZ75208.1"/>
    <property type="molecule type" value="Genomic_DNA"/>
</dbReference>
<evidence type="ECO:0000256" key="1">
    <source>
        <dbReference type="ARBA" id="ARBA00022801"/>
    </source>
</evidence>
<gene>
    <name evidence="3" type="ORF">Afil01_00150</name>
</gene>
<dbReference type="GO" id="GO:0016787">
    <property type="term" value="F:hydrolase activity"/>
    <property type="evidence" value="ECO:0007669"/>
    <property type="project" value="UniProtKB-KW"/>
</dbReference>
<reference evidence="3" key="1">
    <citation type="submission" date="2023-03" db="EMBL/GenBank/DDBJ databases">
        <title>Actinorhabdospora filicis NBRC 111898.</title>
        <authorList>
            <person name="Ichikawa N."/>
            <person name="Sato H."/>
            <person name="Tonouchi N."/>
        </authorList>
    </citation>
    <scope>NUCLEOTIDE SEQUENCE</scope>
    <source>
        <strain evidence="3">NBRC 111898</strain>
    </source>
</reference>
<keyword evidence="1" id="KW-0378">Hydrolase</keyword>
<keyword evidence="4" id="KW-1185">Reference proteome</keyword>
<organism evidence="3 4">
    <name type="scientific">Actinorhabdospora filicis</name>
    <dbReference type="NCBI Taxonomy" id="1785913"/>
    <lineage>
        <taxon>Bacteria</taxon>
        <taxon>Bacillati</taxon>
        <taxon>Actinomycetota</taxon>
        <taxon>Actinomycetes</taxon>
        <taxon>Micromonosporales</taxon>
        <taxon>Micromonosporaceae</taxon>
        <taxon>Actinorhabdospora</taxon>
    </lineage>
</organism>
<feature type="domain" description="Isochorismatase-like" evidence="2">
    <location>
        <begin position="9"/>
        <end position="154"/>
    </location>
</feature>
<proteinExistence type="predicted"/>
<dbReference type="Gene3D" id="3.40.50.850">
    <property type="entry name" value="Isochorismatase-like"/>
    <property type="match status" value="1"/>
</dbReference>
<evidence type="ECO:0000259" key="2">
    <source>
        <dbReference type="Pfam" id="PF00857"/>
    </source>
</evidence>